<dbReference type="STRING" id="3880.G7K762"/>
<organism evidence="1 4">
    <name type="scientific">Medicago truncatula</name>
    <name type="common">Barrel medic</name>
    <name type="synonym">Medicago tribuloides</name>
    <dbReference type="NCBI Taxonomy" id="3880"/>
    <lineage>
        <taxon>Eukaryota</taxon>
        <taxon>Viridiplantae</taxon>
        <taxon>Streptophyta</taxon>
        <taxon>Embryophyta</taxon>
        <taxon>Tracheophyta</taxon>
        <taxon>Spermatophyta</taxon>
        <taxon>Magnoliopsida</taxon>
        <taxon>eudicotyledons</taxon>
        <taxon>Gunneridae</taxon>
        <taxon>Pentapetalae</taxon>
        <taxon>rosids</taxon>
        <taxon>fabids</taxon>
        <taxon>Fabales</taxon>
        <taxon>Fabaceae</taxon>
        <taxon>Papilionoideae</taxon>
        <taxon>50 kb inversion clade</taxon>
        <taxon>NPAAA clade</taxon>
        <taxon>Hologalegina</taxon>
        <taxon>IRL clade</taxon>
        <taxon>Trifolieae</taxon>
        <taxon>Medicago</taxon>
    </lineage>
</organism>
<gene>
    <name evidence="1" type="ordered locus">MTR_5g072260</name>
    <name evidence="2" type="ORF">MtrunA17_Chr5g0430961</name>
</gene>
<dbReference type="HOGENOM" id="CLU_2430434_0_0_1"/>
<evidence type="ECO:0000313" key="1">
    <source>
        <dbReference type="EMBL" id="AES98741.2"/>
    </source>
</evidence>
<keyword evidence="4" id="KW-1185">Reference proteome</keyword>
<sequence length="95" mass="10619">MMKMTSFGVEDVTMSPVVVEVFAFDHWGVGRSSVHNRKSDHQGSMIACKIAAMVPDRVLSLTGDFQCFPEESLTFSVFVWNMSTSKIIVRIGPYL</sequence>
<reference evidence="3" key="3">
    <citation type="submission" date="2015-04" db="UniProtKB">
        <authorList>
            <consortium name="EnsemblPlants"/>
        </authorList>
    </citation>
    <scope>IDENTIFICATION</scope>
    <source>
        <strain evidence="3">cv. Jemalong A17</strain>
    </source>
</reference>
<accession>A0A0C3XP04</accession>
<name>G7K762_MEDTR</name>
<dbReference type="AlphaFoldDB" id="G7K762"/>
<accession>G7K762</accession>
<reference evidence="1 4" key="2">
    <citation type="journal article" date="2014" name="BMC Genomics">
        <title>An improved genome release (version Mt4.0) for the model legume Medicago truncatula.</title>
        <authorList>
            <person name="Tang H."/>
            <person name="Krishnakumar V."/>
            <person name="Bidwell S."/>
            <person name="Rosen B."/>
            <person name="Chan A."/>
            <person name="Zhou S."/>
            <person name="Gentzbittel L."/>
            <person name="Childs K.L."/>
            <person name="Yandell M."/>
            <person name="Gundlach H."/>
            <person name="Mayer K.F."/>
            <person name="Schwartz D.C."/>
            <person name="Town C.D."/>
        </authorList>
    </citation>
    <scope>GENOME REANNOTATION</scope>
    <source>
        <strain evidence="3 4">cv. Jemalong A17</strain>
    </source>
</reference>
<reference evidence="2" key="4">
    <citation type="journal article" date="2018" name="Nat. Plants">
        <title>Whole-genome landscape of Medicago truncatula symbiotic genes.</title>
        <authorList>
            <person name="Pecrix Y."/>
            <person name="Gamas P."/>
            <person name="Carrere S."/>
        </authorList>
    </citation>
    <scope>NUCLEOTIDE SEQUENCE</scope>
    <source>
        <tissue evidence="2">Leaves</tissue>
    </source>
</reference>
<evidence type="ECO:0000313" key="4">
    <source>
        <dbReference type="Proteomes" id="UP000002051"/>
    </source>
</evidence>
<dbReference type="EMBL" id="PSQE01000005">
    <property type="protein sequence ID" value="RHN56576.1"/>
    <property type="molecule type" value="Genomic_DNA"/>
</dbReference>
<reference evidence="1 4" key="1">
    <citation type="journal article" date="2011" name="Nature">
        <title>The Medicago genome provides insight into the evolution of rhizobial symbioses.</title>
        <authorList>
            <person name="Young N.D."/>
            <person name="Debelle F."/>
            <person name="Oldroyd G.E."/>
            <person name="Geurts R."/>
            <person name="Cannon S.B."/>
            <person name="Udvardi M.K."/>
            <person name="Benedito V.A."/>
            <person name="Mayer K.F."/>
            <person name="Gouzy J."/>
            <person name="Schoof H."/>
            <person name="Van de Peer Y."/>
            <person name="Proost S."/>
            <person name="Cook D.R."/>
            <person name="Meyers B.C."/>
            <person name="Spannagl M."/>
            <person name="Cheung F."/>
            <person name="De Mita S."/>
            <person name="Krishnakumar V."/>
            <person name="Gundlach H."/>
            <person name="Zhou S."/>
            <person name="Mudge J."/>
            <person name="Bharti A.K."/>
            <person name="Murray J.D."/>
            <person name="Naoumkina M.A."/>
            <person name="Rosen B."/>
            <person name="Silverstein K.A."/>
            <person name="Tang H."/>
            <person name="Rombauts S."/>
            <person name="Zhao P.X."/>
            <person name="Zhou P."/>
            <person name="Barbe V."/>
            <person name="Bardou P."/>
            <person name="Bechner M."/>
            <person name="Bellec A."/>
            <person name="Berger A."/>
            <person name="Berges H."/>
            <person name="Bidwell S."/>
            <person name="Bisseling T."/>
            <person name="Choisne N."/>
            <person name="Couloux A."/>
            <person name="Denny R."/>
            <person name="Deshpande S."/>
            <person name="Dai X."/>
            <person name="Doyle J.J."/>
            <person name="Dudez A.M."/>
            <person name="Farmer A.D."/>
            <person name="Fouteau S."/>
            <person name="Franken C."/>
            <person name="Gibelin C."/>
            <person name="Gish J."/>
            <person name="Goldstein S."/>
            <person name="Gonzalez A.J."/>
            <person name="Green P.J."/>
            <person name="Hallab A."/>
            <person name="Hartog M."/>
            <person name="Hua A."/>
            <person name="Humphray S.J."/>
            <person name="Jeong D.H."/>
            <person name="Jing Y."/>
            <person name="Jocker A."/>
            <person name="Kenton S.M."/>
            <person name="Kim D.J."/>
            <person name="Klee K."/>
            <person name="Lai H."/>
            <person name="Lang C."/>
            <person name="Lin S."/>
            <person name="Macmil S.L."/>
            <person name="Magdelenat G."/>
            <person name="Matthews L."/>
            <person name="McCorrison J."/>
            <person name="Monaghan E.L."/>
            <person name="Mun J.H."/>
            <person name="Najar F.Z."/>
            <person name="Nicholson C."/>
            <person name="Noirot C."/>
            <person name="O'Bleness M."/>
            <person name="Paule C.R."/>
            <person name="Poulain J."/>
            <person name="Prion F."/>
            <person name="Qin B."/>
            <person name="Qu C."/>
            <person name="Retzel E.F."/>
            <person name="Riddle C."/>
            <person name="Sallet E."/>
            <person name="Samain S."/>
            <person name="Samson N."/>
            <person name="Sanders I."/>
            <person name="Saurat O."/>
            <person name="Scarpelli C."/>
            <person name="Schiex T."/>
            <person name="Segurens B."/>
            <person name="Severin A.J."/>
            <person name="Sherrier D.J."/>
            <person name="Shi R."/>
            <person name="Sims S."/>
            <person name="Singer S.R."/>
            <person name="Sinharoy S."/>
            <person name="Sterck L."/>
            <person name="Viollet A."/>
            <person name="Wang B.B."/>
            <person name="Wang K."/>
            <person name="Wang M."/>
            <person name="Wang X."/>
            <person name="Warfsmann J."/>
            <person name="Weissenbach J."/>
            <person name="White D.D."/>
            <person name="White J.D."/>
            <person name="Wiley G.B."/>
            <person name="Wincker P."/>
            <person name="Xing Y."/>
            <person name="Yang L."/>
            <person name="Yao Z."/>
            <person name="Ying F."/>
            <person name="Zhai J."/>
            <person name="Zhou L."/>
            <person name="Zuber A."/>
            <person name="Denarie J."/>
            <person name="Dixon R.A."/>
            <person name="May G.D."/>
            <person name="Schwartz D.C."/>
            <person name="Rogers J."/>
            <person name="Quetier F."/>
            <person name="Town C.D."/>
            <person name="Roe B.A."/>
        </authorList>
    </citation>
    <scope>NUCLEOTIDE SEQUENCE [LARGE SCALE GENOMIC DNA]</scope>
    <source>
        <strain evidence="1">A17</strain>
        <strain evidence="3 4">cv. Jemalong A17</strain>
    </source>
</reference>
<protein>
    <submittedName>
        <fullName evidence="1 3">Uncharacterized protein</fullName>
    </submittedName>
</protein>
<dbReference type="EnsemblPlants" id="AES98741">
    <property type="protein sequence ID" value="AES98741"/>
    <property type="gene ID" value="MTR_5g072260"/>
</dbReference>
<dbReference type="Proteomes" id="UP000265566">
    <property type="component" value="Chromosome 5"/>
</dbReference>
<proteinExistence type="predicted"/>
<evidence type="ECO:0000313" key="3">
    <source>
        <dbReference type="EnsemblPlants" id="AES98741"/>
    </source>
</evidence>
<dbReference type="Proteomes" id="UP000002051">
    <property type="component" value="Chromosome 5"/>
</dbReference>
<evidence type="ECO:0000313" key="2">
    <source>
        <dbReference type="EMBL" id="RHN56576.1"/>
    </source>
</evidence>
<dbReference type="EMBL" id="CM001221">
    <property type="protein sequence ID" value="AES98741.2"/>
    <property type="molecule type" value="Genomic_DNA"/>
</dbReference>
<dbReference type="Gramene" id="rna32002">
    <property type="protein sequence ID" value="RHN56576.1"/>
    <property type="gene ID" value="gene32002"/>
</dbReference>